<evidence type="ECO:0000313" key="2">
    <source>
        <dbReference type="EMBL" id="CAG8475195.1"/>
    </source>
</evidence>
<feature type="region of interest" description="Disordered" evidence="1">
    <location>
        <begin position="1"/>
        <end position="29"/>
    </location>
</feature>
<organism evidence="2 3">
    <name type="scientific">Cetraspora pellucida</name>
    <dbReference type="NCBI Taxonomy" id="1433469"/>
    <lineage>
        <taxon>Eukaryota</taxon>
        <taxon>Fungi</taxon>
        <taxon>Fungi incertae sedis</taxon>
        <taxon>Mucoromycota</taxon>
        <taxon>Glomeromycotina</taxon>
        <taxon>Glomeromycetes</taxon>
        <taxon>Diversisporales</taxon>
        <taxon>Gigasporaceae</taxon>
        <taxon>Cetraspora</taxon>
    </lineage>
</organism>
<keyword evidence="3" id="KW-1185">Reference proteome</keyword>
<protein>
    <submittedName>
        <fullName evidence="2">6845_t:CDS:1</fullName>
    </submittedName>
</protein>
<dbReference type="AlphaFoldDB" id="A0A9N8W9A7"/>
<comment type="caution">
    <text evidence="2">The sequence shown here is derived from an EMBL/GenBank/DDBJ whole genome shotgun (WGS) entry which is preliminary data.</text>
</comment>
<dbReference type="EMBL" id="CAJVQA010000445">
    <property type="protein sequence ID" value="CAG8475195.1"/>
    <property type="molecule type" value="Genomic_DNA"/>
</dbReference>
<gene>
    <name evidence="2" type="ORF">CPELLU_LOCUS1261</name>
</gene>
<name>A0A9N8W9A7_9GLOM</name>
<sequence length="217" mass="25426">MDNISNNYHSMDDSSDSELSGTDFEGSGEIENHNNPLELKVKLIFGSFKKFKAWIECFAKKEGFMAKYLLETLYPNKKAWGIPWIHNVFTAGVQSTQRIELINKQIHDKVDQVTSLCDLLVNINDYIKSEKQFKKFEIEHNALPTIGLLILNTRLFKEQLQMNQSVCFDVNQIQDWQQLVKNDNEEINDRFREHNEDIQQAFFKLLIKNIVHEDVLE</sequence>
<dbReference type="Proteomes" id="UP000789759">
    <property type="component" value="Unassembled WGS sequence"/>
</dbReference>
<evidence type="ECO:0000313" key="3">
    <source>
        <dbReference type="Proteomes" id="UP000789759"/>
    </source>
</evidence>
<feature type="non-terminal residue" evidence="2">
    <location>
        <position position="217"/>
    </location>
</feature>
<reference evidence="2" key="1">
    <citation type="submission" date="2021-06" db="EMBL/GenBank/DDBJ databases">
        <authorList>
            <person name="Kallberg Y."/>
            <person name="Tangrot J."/>
            <person name="Rosling A."/>
        </authorList>
    </citation>
    <scope>NUCLEOTIDE SEQUENCE</scope>
    <source>
        <strain evidence="2">FL966</strain>
    </source>
</reference>
<proteinExistence type="predicted"/>
<evidence type="ECO:0000256" key="1">
    <source>
        <dbReference type="SAM" id="MobiDB-lite"/>
    </source>
</evidence>
<accession>A0A9N8W9A7</accession>